<dbReference type="Pfam" id="PF23552">
    <property type="entry name" value="ParB_C"/>
    <property type="match status" value="1"/>
</dbReference>
<evidence type="ECO:0000313" key="3">
    <source>
        <dbReference type="EMBL" id="HEB96533.1"/>
    </source>
</evidence>
<evidence type="ECO:0000259" key="2">
    <source>
        <dbReference type="Pfam" id="PF23552"/>
    </source>
</evidence>
<gene>
    <name evidence="3" type="ORF">ENI96_08905</name>
</gene>
<protein>
    <recommendedName>
        <fullName evidence="2">ParB C-terminal dimerisation domain-containing protein</fullName>
    </recommendedName>
</protein>
<evidence type="ECO:0000256" key="1">
    <source>
        <dbReference type="SAM" id="MobiDB-lite"/>
    </source>
</evidence>
<organism evidence="3">
    <name type="scientific">Sedimenticola thiotaurini</name>
    <dbReference type="NCBI Taxonomy" id="1543721"/>
    <lineage>
        <taxon>Bacteria</taxon>
        <taxon>Pseudomonadati</taxon>
        <taxon>Pseudomonadota</taxon>
        <taxon>Gammaproteobacteria</taxon>
        <taxon>Chromatiales</taxon>
        <taxon>Sedimenticolaceae</taxon>
        <taxon>Sedimenticola</taxon>
    </lineage>
</organism>
<feature type="domain" description="ParB C-terminal dimerisation" evidence="2">
    <location>
        <begin position="40"/>
        <end position="64"/>
    </location>
</feature>
<dbReference type="AlphaFoldDB" id="A0A831RKS2"/>
<reference evidence="3" key="1">
    <citation type="journal article" date="2020" name="mSystems">
        <title>Genome- and Community-Level Interaction Insights into Carbon Utilization and Element Cycling Functions of Hydrothermarchaeota in Hydrothermal Sediment.</title>
        <authorList>
            <person name="Zhou Z."/>
            <person name="Liu Y."/>
            <person name="Xu W."/>
            <person name="Pan J."/>
            <person name="Luo Z.H."/>
            <person name="Li M."/>
        </authorList>
    </citation>
    <scope>NUCLEOTIDE SEQUENCE [LARGE SCALE GENOMIC DNA]</scope>
    <source>
        <strain evidence="3">HyVt-443</strain>
    </source>
</reference>
<feature type="region of interest" description="Disordered" evidence="1">
    <location>
        <begin position="1"/>
        <end position="20"/>
    </location>
</feature>
<dbReference type="Proteomes" id="UP000886251">
    <property type="component" value="Unassembled WGS sequence"/>
</dbReference>
<comment type="caution">
    <text evidence="3">The sequence shown here is derived from an EMBL/GenBank/DDBJ whole genome shotgun (WGS) entry which is preliminary data.</text>
</comment>
<sequence>MLPARDRGVSGLLKPARQQRPEQWVGEIVGAETRADDEPERGRGRISFSFHSLEALDGIQERLGHRP</sequence>
<dbReference type="EMBL" id="DRKP01000099">
    <property type="protein sequence ID" value="HEB96533.1"/>
    <property type="molecule type" value="Genomic_DNA"/>
</dbReference>
<dbReference type="InterPro" id="IPR057240">
    <property type="entry name" value="ParB_dimer_C"/>
</dbReference>
<proteinExistence type="predicted"/>
<name>A0A831RKS2_9GAMM</name>
<accession>A0A831RKS2</accession>